<evidence type="ECO:0000256" key="2">
    <source>
        <dbReference type="ARBA" id="ARBA00022515"/>
    </source>
</evidence>
<sequence>MAFPPGFLDEIRIRISLPDVIGRKVRLVKKGREYSGLCPFHNEKSPSFTVNEEKGFFHCFGCGAHGDVIGFVMQSQNLGFLEAVEALAGEAGLEVPRASPQERERVVKQKTLVEVMEAAAGFFQAQLDSHAGAAARAYLEGRGLDRAAIERFRLGYAPGFSGGQGLLKQFLLREFPESMLIEAGLVKKPEDGRDSFDYFRDRVMFPILDRAGRVIAFGGRVMGDAKPKYLNSPDTPLFHKGRVLYGLSWARAGVGKGATLVVTEGYMDVIALHRAGFEGAVAPLGTALTEEQLEELWKLTPEPTLCFDGDAAGQRAATRALDRALPLLKAGRSLKFAVLPAGEDPDSLIGRQGTAAMQAVLDGATPFAEVLFTQELAARPIDTPERRADLTHRLNARAAAIADEGLKREYQFFFRNKLYEQGRSQRAASGRRSLGRDGRVRLQAPEPVSGARLAQATQAVERRRQELLVAIVLANPELLDEHVEEFAHLPLTAPDLDKLRREILNVHAAISGLDAASLQHHLSNHGFVREVERLLGQQVLAHAQFAEPADRETTRLGWLQAVSLWRGHLARAQELEAAVRRFETEPTEASWARIMALQEQAEIERMEQAEFDGTTAGWVSSGRH</sequence>
<comment type="catalytic activity">
    <reaction evidence="12">
        <text>ssDNA + n NTP = ssDNA/pppN(pN)n-1 hybrid + (n-1) diphosphate.</text>
        <dbReference type="EC" id="2.7.7.101"/>
    </reaction>
</comment>
<dbReference type="GO" id="GO:1990077">
    <property type="term" value="C:primosome complex"/>
    <property type="evidence" value="ECO:0007669"/>
    <property type="project" value="UniProtKB-KW"/>
</dbReference>
<dbReference type="Pfam" id="PF13662">
    <property type="entry name" value="Toprim_4"/>
    <property type="match status" value="1"/>
</dbReference>
<evidence type="ECO:0000256" key="8">
    <source>
        <dbReference type="ARBA" id="ARBA00022833"/>
    </source>
</evidence>
<dbReference type="InterPro" id="IPR013264">
    <property type="entry name" value="DNAG_N"/>
</dbReference>
<dbReference type="RefSeq" id="WP_189051826.1">
    <property type="nucleotide sequence ID" value="NZ_BMJQ01000022.1"/>
</dbReference>
<dbReference type="CDD" id="cd03364">
    <property type="entry name" value="TOPRIM_DnaG_primases"/>
    <property type="match status" value="1"/>
</dbReference>
<keyword evidence="2 12" id="KW-0639">Primosome</keyword>
<dbReference type="Gene3D" id="3.90.580.10">
    <property type="entry name" value="Zinc finger, CHC2-type domain"/>
    <property type="match status" value="1"/>
</dbReference>
<dbReference type="NCBIfam" id="TIGR01391">
    <property type="entry name" value="dnaG"/>
    <property type="match status" value="1"/>
</dbReference>
<comment type="caution">
    <text evidence="16">The sequence shown here is derived from an EMBL/GenBank/DDBJ whole genome shotgun (WGS) entry which is preliminary data.</text>
</comment>
<dbReference type="Proteomes" id="UP000646365">
    <property type="component" value="Unassembled WGS sequence"/>
</dbReference>
<evidence type="ECO:0000256" key="4">
    <source>
        <dbReference type="ARBA" id="ARBA00022695"/>
    </source>
</evidence>
<dbReference type="EC" id="2.7.7.101" evidence="12"/>
<keyword evidence="10 12" id="KW-0238">DNA-binding</keyword>
<keyword evidence="11 12" id="KW-0804">Transcription</keyword>
<dbReference type="SMART" id="SM00400">
    <property type="entry name" value="ZnF_CHCC"/>
    <property type="match status" value="1"/>
</dbReference>
<dbReference type="InterPro" id="IPR006295">
    <property type="entry name" value="DNA_primase_DnaG"/>
</dbReference>
<comment type="similarity">
    <text evidence="12 13">Belongs to the DnaG primase family.</text>
</comment>
<dbReference type="HAMAP" id="MF_00974">
    <property type="entry name" value="DNA_primase_DnaG"/>
    <property type="match status" value="1"/>
</dbReference>
<dbReference type="SUPFAM" id="SSF57783">
    <property type="entry name" value="Zinc beta-ribbon"/>
    <property type="match status" value="1"/>
</dbReference>
<evidence type="ECO:0000256" key="6">
    <source>
        <dbReference type="ARBA" id="ARBA00022723"/>
    </source>
</evidence>
<dbReference type="InterPro" id="IPR034151">
    <property type="entry name" value="TOPRIM_DnaG_bac"/>
</dbReference>
<evidence type="ECO:0000256" key="5">
    <source>
        <dbReference type="ARBA" id="ARBA00022705"/>
    </source>
</evidence>
<reference evidence="16" key="2">
    <citation type="submission" date="2020-09" db="EMBL/GenBank/DDBJ databases">
        <authorList>
            <person name="Sun Q."/>
            <person name="Zhou Y."/>
        </authorList>
    </citation>
    <scope>NUCLEOTIDE SEQUENCE</scope>
    <source>
        <strain evidence="16">CGMCC 1.15725</strain>
    </source>
</reference>
<dbReference type="GO" id="GO:0003899">
    <property type="term" value="F:DNA-directed RNA polymerase activity"/>
    <property type="evidence" value="ECO:0007669"/>
    <property type="project" value="UniProtKB-UniRule"/>
</dbReference>
<feature type="zinc finger region" description="CHC2-type" evidence="12 14">
    <location>
        <begin position="38"/>
        <end position="62"/>
    </location>
</feature>
<dbReference type="InterPro" id="IPR002694">
    <property type="entry name" value="Znf_CHC2"/>
</dbReference>
<evidence type="ECO:0000256" key="9">
    <source>
        <dbReference type="ARBA" id="ARBA00022842"/>
    </source>
</evidence>
<evidence type="ECO:0000256" key="12">
    <source>
        <dbReference type="HAMAP-Rule" id="MF_00974"/>
    </source>
</evidence>
<dbReference type="InterPro" id="IPR036977">
    <property type="entry name" value="DNA_primase_Znf_CHC2"/>
</dbReference>
<reference evidence="16" key="1">
    <citation type="journal article" date="2014" name="Int. J. Syst. Evol. Microbiol.">
        <title>Complete genome sequence of Corynebacterium casei LMG S-19264T (=DSM 44701T), isolated from a smear-ripened cheese.</title>
        <authorList>
            <consortium name="US DOE Joint Genome Institute (JGI-PGF)"/>
            <person name="Walter F."/>
            <person name="Albersmeier A."/>
            <person name="Kalinowski J."/>
            <person name="Ruckert C."/>
        </authorList>
    </citation>
    <scope>NUCLEOTIDE SEQUENCE</scope>
    <source>
        <strain evidence="16">CGMCC 1.15725</strain>
    </source>
</reference>
<dbReference type="GO" id="GO:0000428">
    <property type="term" value="C:DNA-directed RNA polymerase complex"/>
    <property type="evidence" value="ECO:0007669"/>
    <property type="project" value="UniProtKB-KW"/>
</dbReference>
<name>A0A8J2Z1I4_9PROT</name>
<evidence type="ECO:0000256" key="7">
    <source>
        <dbReference type="ARBA" id="ARBA00022771"/>
    </source>
</evidence>
<dbReference type="InterPro" id="IPR050219">
    <property type="entry name" value="DnaG_primase"/>
</dbReference>
<dbReference type="SMART" id="SM00493">
    <property type="entry name" value="TOPRIM"/>
    <property type="match status" value="1"/>
</dbReference>
<keyword evidence="4 12" id="KW-0548">Nucleotidyltransferase</keyword>
<evidence type="ECO:0000256" key="1">
    <source>
        <dbReference type="ARBA" id="ARBA00022478"/>
    </source>
</evidence>
<evidence type="ECO:0000313" key="17">
    <source>
        <dbReference type="Proteomes" id="UP000646365"/>
    </source>
</evidence>
<accession>A0A8J2Z1I4</accession>
<dbReference type="InterPro" id="IPR006171">
    <property type="entry name" value="TOPRIM_dom"/>
</dbReference>
<protein>
    <recommendedName>
        <fullName evidence="12 13">DNA primase</fullName>
        <ecNumber evidence="12">2.7.7.101</ecNumber>
    </recommendedName>
</protein>
<dbReference type="PIRSF" id="PIRSF002811">
    <property type="entry name" value="DnaG"/>
    <property type="match status" value="1"/>
</dbReference>
<evidence type="ECO:0000259" key="15">
    <source>
        <dbReference type="PROSITE" id="PS50880"/>
    </source>
</evidence>
<gene>
    <name evidence="12 16" type="primary">dnaG</name>
    <name evidence="16" type="ORF">GCM10011611_59470</name>
</gene>
<keyword evidence="7 12" id="KW-0863">Zinc-finger</keyword>
<dbReference type="FunFam" id="3.90.980.10:FF:000001">
    <property type="entry name" value="DNA primase"/>
    <property type="match status" value="1"/>
</dbReference>
<dbReference type="FunFam" id="3.90.580.10:FF:000001">
    <property type="entry name" value="DNA primase"/>
    <property type="match status" value="1"/>
</dbReference>
<feature type="domain" description="Toprim" evidence="15">
    <location>
        <begin position="258"/>
        <end position="340"/>
    </location>
</feature>
<dbReference type="InterPro" id="IPR030846">
    <property type="entry name" value="DnaG_bac"/>
</dbReference>
<dbReference type="Pfam" id="PF01807">
    <property type="entry name" value="Zn_ribbon_DnaG"/>
    <property type="match status" value="1"/>
</dbReference>
<dbReference type="GO" id="GO:0005737">
    <property type="term" value="C:cytoplasm"/>
    <property type="evidence" value="ECO:0007669"/>
    <property type="project" value="TreeGrafter"/>
</dbReference>
<comment type="cofactor">
    <cofactor evidence="12 13 14">
        <name>Zn(2+)</name>
        <dbReference type="ChEBI" id="CHEBI:29105"/>
    </cofactor>
    <text evidence="12 13 14">Binds 1 zinc ion per monomer.</text>
</comment>
<dbReference type="PANTHER" id="PTHR30313:SF2">
    <property type="entry name" value="DNA PRIMASE"/>
    <property type="match status" value="1"/>
</dbReference>
<evidence type="ECO:0000256" key="14">
    <source>
        <dbReference type="PIRSR" id="PIRSR002811-1"/>
    </source>
</evidence>
<dbReference type="GO" id="GO:0006269">
    <property type="term" value="P:DNA replication, synthesis of primer"/>
    <property type="evidence" value="ECO:0007669"/>
    <property type="project" value="UniProtKB-UniRule"/>
</dbReference>
<keyword evidence="8 12" id="KW-0862">Zinc</keyword>
<dbReference type="GO" id="GO:0008270">
    <property type="term" value="F:zinc ion binding"/>
    <property type="evidence" value="ECO:0007669"/>
    <property type="project" value="UniProtKB-UniRule"/>
</dbReference>
<dbReference type="PROSITE" id="PS50880">
    <property type="entry name" value="TOPRIM"/>
    <property type="match status" value="1"/>
</dbReference>
<dbReference type="EMBL" id="BMJQ01000022">
    <property type="protein sequence ID" value="GGF45124.1"/>
    <property type="molecule type" value="Genomic_DNA"/>
</dbReference>
<evidence type="ECO:0000256" key="11">
    <source>
        <dbReference type="ARBA" id="ARBA00023163"/>
    </source>
</evidence>
<dbReference type="PANTHER" id="PTHR30313">
    <property type="entry name" value="DNA PRIMASE"/>
    <property type="match status" value="1"/>
</dbReference>
<keyword evidence="6 12" id="KW-0479">Metal-binding</keyword>
<proteinExistence type="inferred from homology"/>
<evidence type="ECO:0000256" key="13">
    <source>
        <dbReference type="PIRNR" id="PIRNR002811"/>
    </source>
</evidence>
<comment type="subunit">
    <text evidence="12">Monomer. Interacts with DnaB.</text>
</comment>
<dbReference type="Gene3D" id="3.40.1360.10">
    <property type="match status" value="1"/>
</dbReference>
<organism evidence="16 17">
    <name type="scientific">Aliidongia dinghuensis</name>
    <dbReference type="NCBI Taxonomy" id="1867774"/>
    <lineage>
        <taxon>Bacteria</taxon>
        <taxon>Pseudomonadati</taxon>
        <taxon>Pseudomonadota</taxon>
        <taxon>Alphaproteobacteria</taxon>
        <taxon>Rhodospirillales</taxon>
        <taxon>Dongiaceae</taxon>
        <taxon>Aliidongia</taxon>
    </lineage>
</organism>
<keyword evidence="1 12" id="KW-0240">DNA-directed RNA polymerase</keyword>
<evidence type="ECO:0000256" key="10">
    <source>
        <dbReference type="ARBA" id="ARBA00023125"/>
    </source>
</evidence>
<dbReference type="SUPFAM" id="SSF56731">
    <property type="entry name" value="DNA primase core"/>
    <property type="match status" value="1"/>
</dbReference>
<evidence type="ECO:0000313" key="16">
    <source>
        <dbReference type="EMBL" id="GGF45124.1"/>
    </source>
</evidence>
<dbReference type="Pfam" id="PF08275">
    <property type="entry name" value="DNAG_N"/>
    <property type="match status" value="1"/>
</dbReference>
<evidence type="ECO:0000256" key="3">
    <source>
        <dbReference type="ARBA" id="ARBA00022679"/>
    </source>
</evidence>
<keyword evidence="9" id="KW-0460">Magnesium</keyword>
<dbReference type="FunFam" id="3.40.1360.10:FF:000002">
    <property type="entry name" value="DNA primase"/>
    <property type="match status" value="1"/>
</dbReference>
<dbReference type="GO" id="GO:0003677">
    <property type="term" value="F:DNA binding"/>
    <property type="evidence" value="ECO:0007669"/>
    <property type="project" value="UniProtKB-KW"/>
</dbReference>
<keyword evidence="3 12" id="KW-0808">Transferase</keyword>
<dbReference type="InterPro" id="IPR037068">
    <property type="entry name" value="DNA_primase_core_N_sf"/>
</dbReference>
<comment type="domain">
    <text evidence="12">Contains an N-terminal zinc-binding domain, a central core domain that contains the primase activity, and a C-terminal DnaB-binding domain.</text>
</comment>
<keyword evidence="17" id="KW-1185">Reference proteome</keyword>
<keyword evidence="5 12" id="KW-0235">DNA replication</keyword>
<dbReference type="AlphaFoldDB" id="A0A8J2Z1I4"/>
<dbReference type="Gene3D" id="3.90.980.10">
    <property type="entry name" value="DNA primase, catalytic core, N-terminal domain"/>
    <property type="match status" value="1"/>
</dbReference>
<comment type="function">
    <text evidence="12 13">RNA polymerase that catalyzes the synthesis of short RNA molecules used as primers for DNA polymerase during DNA replication.</text>
</comment>